<evidence type="ECO:0000313" key="2">
    <source>
        <dbReference type="EMBL" id="QTR54124.1"/>
    </source>
</evidence>
<gene>
    <name evidence="2" type="ORF">J9260_03245</name>
</gene>
<feature type="signal peptide" evidence="1">
    <location>
        <begin position="1"/>
        <end position="26"/>
    </location>
</feature>
<feature type="chain" id="PRO_5037837239" evidence="1">
    <location>
        <begin position="27"/>
        <end position="385"/>
    </location>
</feature>
<evidence type="ECO:0000256" key="1">
    <source>
        <dbReference type="SAM" id="SignalP"/>
    </source>
</evidence>
<name>A0A975IHV5_9GAMM</name>
<sequence>MKPSSNNTTLLLTSVFSLLFPAIISANEISETELQKQLGCIVSVEDAYDRLDIIMETWFTNDESNLNIKKNFHYINNLHTEYLKKVGIIKAKPFPDFKDDTAVGLELENIDRSYPDEMEQQNNLFIIEDRFLSGLSDIEGGLQEVGNEIEHGKKNCNHYFNNELNETQKIITSLQKQTSTTKQYISEAAKKRKDSLSIIIKNRRFSIIDHYNKETGKNLSKFSNILSDIEMASILFKNINKWWIEHNTPNIAHGTVTQYLQFNSALRGLNLYIGTLDNFEEQLKSLNNLPENVKNTILKDIYAYKFIIIKNIDYIKNLGYNGFINRQRFITESRLQHIDAYSKECGNLIKQYIQLSEENENQISFDKYDMLYWKQVKICEEIEEL</sequence>
<dbReference type="AlphaFoldDB" id="A0A975IHV5"/>
<dbReference type="KEGG" id="tun:J9260_03245"/>
<reference evidence="2" key="1">
    <citation type="submission" date="2021-04" db="EMBL/GenBank/DDBJ databases">
        <title>Genomics, taxonomy and metabolism of representatives of sulfur bacteria of the genus Thiothrix: Thiothrix fructosivorans QT, Thiothrix unzii A1T and three new species, Thiothrix subterranea sp. nov., Thiothrix litoralis sp. nov. and 'Candidatus Thiothrix anitrata' sp. nov.</title>
        <authorList>
            <person name="Ravin N.V."/>
            <person name="Smolyakov D."/>
            <person name="Rudenko T.S."/>
            <person name="Mardanov A.V."/>
            <person name="Beletsky A.V."/>
            <person name="Markov N.D."/>
            <person name="Fomenkov A.I."/>
            <person name="Roberts R.J."/>
            <person name="Karnachuk O.V."/>
            <person name="Novikov A."/>
            <person name="Grabovich M.Y."/>
        </authorList>
    </citation>
    <scope>NUCLEOTIDE SEQUENCE</scope>
    <source>
        <strain evidence="2">A1</strain>
    </source>
</reference>
<keyword evidence="1" id="KW-0732">Signal</keyword>
<accession>A0A975IHV5</accession>
<dbReference type="Proteomes" id="UP000672009">
    <property type="component" value="Chromosome"/>
</dbReference>
<protein>
    <submittedName>
        <fullName evidence="2">Uncharacterized protein</fullName>
    </submittedName>
</protein>
<organism evidence="2 3">
    <name type="scientific">Thiothrix unzii</name>
    <dbReference type="NCBI Taxonomy" id="111769"/>
    <lineage>
        <taxon>Bacteria</taxon>
        <taxon>Pseudomonadati</taxon>
        <taxon>Pseudomonadota</taxon>
        <taxon>Gammaproteobacteria</taxon>
        <taxon>Thiotrichales</taxon>
        <taxon>Thiotrichaceae</taxon>
        <taxon>Thiothrix</taxon>
    </lineage>
</organism>
<dbReference type="EMBL" id="CP072793">
    <property type="protein sequence ID" value="QTR54124.1"/>
    <property type="molecule type" value="Genomic_DNA"/>
</dbReference>
<evidence type="ECO:0000313" key="3">
    <source>
        <dbReference type="Proteomes" id="UP000672009"/>
    </source>
</evidence>
<dbReference type="RefSeq" id="WP_210219624.1">
    <property type="nucleotide sequence ID" value="NZ_CP072793.1"/>
</dbReference>
<proteinExistence type="predicted"/>
<keyword evidence="3" id="KW-1185">Reference proteome</keyword>